<evidence type="ECO:0000256" key="1">
    <source>
        <dbReference type="SAM" id="MobiDB-lite"/>
    </source>
</evidence>
<dbReference type="InterPro" id="IPR027267">
    <property type="entry name" value="AH/BAR_dom_sf"/>
</dbReference>
<feature type="region of interest" description="Disordered" evidence="1">
    <location>
        <begin position="23"/>
        <end position="71"/>
    </location>
</feature>
<dbReference type="Gene3D" id="3.30.1520.10">
    <property type="entry name" value="Phox-like domain"/>
    <property type="match status" value="1"/>
</dbReference>
<dbReference type="GeneID" id="18924369"/>
<dbReference type="PANTHER" id="PTHR45827">
    <property type="entry name" value="SORTING NEXIN"/>
    <property type="match status" value="1"/>
</dbReference>
<dbReference type="Gene3D" id="1.20.1270.60">
    <property type="entry name" value="Arfaptin homology (AH) domain/BAR domain"/>
    <property type="match status" value="1"/>
</dbReference>
<dbReference type="STRING" id="747676.F4S338"/>
<feature type="region of interest" description="Disordered" evidence="1">
    <location>
        <begin position="436"/>
        <end position="457"/>
    </location>
</feature>
<feature type="region of interest" description="Disordered" evidence="1">
    <location>
        <begin position="375"/>
        <end position="400"/>
    </location>
</feature>
<organism evidence="4">
    <name type="scientific">Melampsora larici-populina (strain 98AG31 / pathotype 3-4-7)</name>
    <name type="common">Poplar leaf rust fungus</name>
    <dbReference type="NCBI Taxonomy" id="747676"/>
    <lineage>
        <taxon>Eukaryota</taxon>
        <taxon>Fungi</taxon>
        <taxon>Dikarya</taxon>
        <taxon>Basidiomycota</taxon>
        <taxon>Pucciniomycotina</taxon>
        <taxon>Pucciniomycetes</taxon>
        <taxon>Pucciniales</taxon>
        <taxon>Melampsoraceae</taxon>
        <taxon>Melampsora</taxon>
    </lineage>
</organism>
<feature type="compositionally biased region" description="Basic and acidic residues" evidence="1">
    <location>
        <begin position="375"/>
        <end position="384"/>
    </location>
</feature>
<feature type="region of interest" description="Disordered" evidence="1">
    <location>
        <begin position="890"/>
        <end position="914"/>
    </location>
</feature>
<dbReference type="VEuPathDB" id="FungiDB:MELLADRAFT_111406"/>
<keyword evidence="4" id="KW-1185">Reference proteome</keyword>
<dbReference type="Pfam" id="PF00787">
    <property type="entry name" value="PX"/>
    <property type="match status" value="1"/>
</dbReference>
<feature type="compositionally biased region" description="Basic and acidic residues" evidence="1">
    <location>
        <begin position="274"/>
        <end position="290"/>
    </location>
</feature>
<dbReference type="InterPro" id="IPR036871">
    <property type="entry name" value="PX_dom_sf"/>
</dbReference>
<evidence type="ECO:0000313" key="4">
    <source>
        <dbReference type="Proteomes" id="UP000001072"/>
    </source>
</evidence>
<dbReference type="HOGENOM" id="CLU_272617_0_0_1"/>
<dbReference type="OrthoDB" id="10254720at2759"/>
<feature type="compositionally biased region" description="Polar residues" evidence="1">
    <location>
        <begin position="256"/>
        <end position="272"/>
    </location>
</feature>
<dbReference type="EMBL" id="GL883142">
    <property type="protein sequence ID" value="EGG00912.1"/>
    <property type="molecule type" value="Genomic_DNA"/>
</dbReference>
<dbReference type="GO" id="GO:0016197">
    <property type="term" value="P:endosomal transport"/>
    <property type="evidence" value="ECO:0007669"/>
    <property type="project" value="TreeGrafter"/>
</dbReference>
<dbReference type="InParanoid" id="F4S338"/>
<dbReference type="eggNOG" id="KOG2528">
    <property type="taxonomic scope" value="Eukaryota"/>
</dbReference>
<name>F4S338_MELLP</name>
<feature type="region of interest" description="Disordered" evidence="1">
    <location>
        <begin position="178"/>
        <end position="199"/>
    </location>
</feature>
<feature type="compositionally biased region" description="Low complexity" evidence="1">
    <location>
        <begin position="37"/>
        <end position="46"/>
    </location>
</feature>
<dbReference type="GO" id="GO:0035091">
    <property type="term" value="F:phosphatidylinositol binding"/>
    <property type="evidence" value="ECO:0007669"/>
    <property type="project" value="InterPro"/>
</dbReference>
<proteinExistence type="predicted"/>
<dbReference type="SUPFAM" id="SSF64268">
    <property type="entry name" value="PX domain"/>
    <property type="match status" value="1"/>
</dbReference>
<evidence type="ECO:0000259" key="2">
    <source>
        <dbReference type="PROSITE" id="PS50195"/>
    </source>
</evidence>
<dbReference type="GO" id="GO:0005886">
    <property type="term" value="C:plasma membrane"/>
    <property type="evidence" value="ECO:0007669"/>
    <property type="project" value="TreeGrafter"/>
</dbReference>
<dbReference type="KEGG" id="mlr:MELLADRAFT_111406"/>
<feature type="compositionally biased region" description="Basic and acidic residues" evidence="1">
    <location>
        <begin position="890"/>
        <end position="901"/>
    </location>
</feature>
<dbReference type="SMART" id="SM00312">
    <property type="entry name" value="PX"/>
    <property type="match status" value="1"/>
</dbReference>
<dbReference type="PANTHER" id="PTHR45827:SF1">
    <property type="entry name" value="SORTING NEXIN"/>
    <property type="match status" value="1"/>
</dbReference>
<dbReference type="Proteomes" id="UP000001072">
    <property type="component" value="Unassembled WGS sequence"/>
</dbReference>
<sequence>MNDENSNLCSTIEFAKRLAKIDADDISHSTNRSERTSLSSRRSSLAPKPPPKPPHLHSVSSRADIRQPLRETSALRRSVEVDWLNRDANLEGDHKVESLKGQGCFPQESVDIHDTFKSTRSRRKMFDDSTFNDENQKLTSQHSTKSDISVEFGLSSMLAKYQKPASSAWKHLSSGSIGYEQKSNDHSSPSSTIKAPSSRNKIADVRTIYTHLQHTSVPQSRTEYPLLDDAKEAQLLETESITVLQAITNGSFLSDDTKAQQLSTPSTSSGARPSSDERSSAGKKEFEETIDARSWKVQSGTVESNLNDSRESCSLDMIDPRLLSSSSMTTSTYCTENQLSVPLDIRSLESTQSLSQDTGPSIVDNEIQTRDVESHARAVPEESGRIAAQSARNHLGTRNSLSGPRILFDVSEGKETMRGQISDSLLDVKAISPTQIDSANFGDTSSPTQNKAGGYDLETDPVPDINTKGIEQSSEDVTPHKHIPNPSIKTSNLLERAPQSPSAFDGSPVHLATPKMSRKRTMYHAGESPVSKLCSPVADPSVSVTKDVGAIFRTYGMSGTACSVTASDAIIAARAKALPDIPRKNIPNNQQRTGRGKTFSWAPIFQGKDPEASVAQTYILEGPSEDQSNSLDQRIDVSEGEKERYEIGFGPRWKSTGPLFCVKVHSPETRRDQSNTIHTVYAITSSFVSGQETPALEVTVDRRYSHFEKLALILQEIYGEVLVLPNLPEKRFAGRFSAQFIELRRSGLERYLTRLIRNPVLRYSHFITTFLGCEDDEEFEKQAAEWKDLIKAVDVISTDPHPQNSHIPAIQFFSRVYHPDYNVDPIDTHYAIGAFSKHIRSLEVGRGITNVEQSFTKVRANMQDLSTNLHDMSQELNRLAAGLALPSRKLESNDDLHRKDESDEEEENRVQVESSLKLSFQKDDNFHEENTVAPFSEEALKTLRRKGQNARLQNSEGALCWKKNCQDCLSMTKALQLMGQTIEEISRSYSISGVDQLAPVEALLKEISCPLTDYHTLCKLGVSVEIDETLETEQSQDEVEDRRDTVLNVIMCEIDRHHEERNQDLRDISARFVDSQLQLHHQAYTKLQELKNCFTEPEYTRLGTSGPRAPNSEERRLLAEAAKHQTSNTMLDWVQSAVNRPRALSVTSNSTARSNALSTIFTQPVSAAVTSVMGLRNLFHGSGS</sequence>
<protein>
    <recommendedName>
        <fullName evidence="2">PX domain-containing protein</fullName>
    </recommendedName>
</protein>
<dbReference type="PROSITE" id="PS50195">
    <property type="entry name" value="PX"/>
    <property type="match status" value="1"/>
</dbReference>
<accession>F4S338</accession>
<feature type="compositionally biased region" description="Polar residues" evidence="1">
    <location>
        <begin position="436"/>
        <end position="451"/>
    </location>
</feature>
<dbReference type="InterPro" id="IPR001683">
    <property type="entry name" value="PX_dom"/>
</dbReference>
<dbReference type="AlphaFoldDB" id="F4S338"/>
<gene>
    <name evidence="3" type="ORF">MELLADRAFT_111406</name>
</gene>
<feature type="compositionally biased region" description="Low complexity" evidence="1">
    <location>
        <begin position="187"/>
        <end position="198"/>
    </location>
</feature>
<feature type="domain" description="PX" evidence="2">
    <location>
        <begin position="659"/>
        <end position="778"/>
    </location>
</feature>
<dbReference type="CDD" id="cd06093">
    <property type="entry name" value="PX_domain"/>
    <property type="match status" value="1"/>
</dbReference>
<feature type="compositionally biased region" description="Basic and acidic residues" evidence="1">
    <location>
        <begin position="23"/>
        <end position="35"/>
    </location>
</feature>
<dbReference type="GO" id="GO:0006897">
    <property type="term" value="P:endocytosis"/>
    <property type="evidence" value="ECO:0007669"/>
    <property type="project" value="TreeGrafter"/>
</dbReference>
<dbReference type="RefSeq" id="XP_007415760.1">
    <property type="nucleotide sequence ID" value="XM_007415698.1"/>
</dbReference>
<feature type="compositionally biased region" description="Polar residues" evidence="1">
    <location>
        <begin position="390"/>
        <end position="400"/>
    </location>
</feature>
<dbReference type="GO" id="GO:0031410">
    <property type="term" value="C:cytoplasmic vesicle"/>
    <property type="evidence" value="ECO:0007669"/>
    <property type="project" value="TreeGrafter"/>
</dbReference>
<reference evidence="4" key="1">
    <citation type="journal article" date="2011" name="Proc. Natl. Acad. Sci. U.S.A.">
        <title>Obligate biotrophy features unraveled by the genomic analysis of rust fungi.</title>
        <authorList>
            <person name="Duplessis S."/>
            <person name="Cuomo C.A."/>
            <person name="Lin Y.-C."/>
            <person name="Aerts A."/>
            <person name="Tisserant E."/>
            <person name="Veneault-Fourrey C."/>
            <person name="Joly D.L."/>
            <person name="Hacquard S."/>
            <person name="Amselem J."/>
            <person name="Cantarel B.L."/>
            <person name="Chiu R."/>
            <person name="Coutinho P.M."/>
            <person name="Feau N."/>
            <person name="Field M."/>
            <person name="Frey P."/>
            <person name="Gelhaye E."/>
            <person name="Goldberg J."/>
            <person name="Grabherr M.G."/>
            <person name="Kodira C.D."/>
            <person name="Kohler A."/>
            <person name="Kuees U."/>
            <person name="Lindquist E.A."/>
            <person name="Lucas S.M."/>
            <person name="Mago R."/>
            <person name="Mauceli E."/>
            <person name="Morin E."/>
            <person name="Murat C."/>
            <person name="Pangilinan J.L."/>
            <person name="Park R."/>
            <person name="Pearson M."/>
            <person name="Quesneville H."/>
            <person name="Rouhier N."/>
            <person name="Sakthikumar S."/>
            <person name="Salamov A.A."/>
            <person name="Schmutz J."/>
            <person name="Selles B."/>
            <person name="Shapiro H."/>
            <person name="Tanguay P."/>
            <person name="Tuskan G.A."/>
            <person name="Henrissat B."/>
            <person name="Van de Peer Y."/>
            <person name="Rouze P."/>
            <person name="Ellis J.G."/>
            <person name="Dodds P.N."/>
            <person name="Schein J.E."/>
            <person name="Zhong S."/>
            <person name="Hamelin R.C."/>
            <person name="Grigoriev I.V."/>
            <person name="Szabo L.J."/>
            <person name="Martin F."/>
        </authorList>
    </citation>
    <scope>NUCLEOTIDE SEQUENCE [LARGE SCALE GENOMIC DNA]</scope>
    <source>
        <strain evidence="4">98AG31 / pathotype 3-4-7</strain>
    </source>
</reference>
<feature type="region of interest" description="Disordered" evidence="1">
    <location>
        <begin position="256"/>
        <end position="290"/>
    </location>
</feature>
<evidence type="ECO:0000313" key="3">
    <source>
        <dbReference type="EMBL" id="EGG00912.1"/>
    </source>
</evidence>
<dbReference type="GO" id="GO:0097320">
    <property type="term" value="P:plasma membrane tubulation"/>
    <property type="evidence" value="ECO:0007669"/>
    <property type="project" value="TreeGrafter"/>
</dbReference>